<dbReference type="InterPro" id="IPR011330">
    <property type="entry name" value="Glyco_hydro/deAcase_b/a-brl"/>
</dbReference>
<keyword evidence="5" id="KW-1185">Reference proteome</keyword>
<evidence type="ECO:0000259" key="3">
    <source>
        <dbReference type="PROSITE" id="PS51677"/>
    </source>
</evidence>
<proteinExistence type="predicted"/>
<dbReference type="AlphaFoldDB" id="A0A109N0Z8"/>
<dbReference type="RefSeq" id="WP_061141846.1">
    <property type="nucleotide sequence ID" value="NZ_LNNH01000012.1"/>
</dbReference>
<protein>
    <submittedName>
        <fullName evidence="4">Chitooligosaccharide deacetylase</fullName>
    </submittedName>
</protein>
<dbReference type="GO" id="GO:0046872">
    <property type="term" value="F:metal ion binding"/>
    <property type="evidence" value="ECO:0007669"/>
    <property type="project" value="UniProtKB-KW"/>
</dbReference>
<dbReference type="Proteomes" id="UP000064189">
    <property type="component" value="Unassembled WGS sequence"/>
</dbReference>
<dbReference type="PROSITE" id="PS51677">
    <property type="entry name" value="NODB"/>
    <property type="match status" value="1"/>
</dbReference>
<dbReference type="CDD" id="cd10917">
    <property type="entry name" value="CE4_NodB_like_6s_7s"/>
    <property type="match status" value="1"/>
</dbReference>
<evidence type="ECO:0000313" key="5">
    <source>
        <dbReference type="Proteomes" id="UP000064189"/>
    </source>
</evidence>
<dbReference type="PANTHER" id="PTHR10587:SF133">
    <property type="entry name" value="CHITIN DEACETYLASE 1-RELATED"/>
    <property type="match status" value="1"/>
</dbReference>
<evidence type="ECO:0000313" key="4">
    <source>
        <dbReference type="EMBL" id="KWW21498.1"/>
    </source>
</evidence>
<dbReference type="GO" id="GO:0016020">
    <property type="term" value="C:membrane"/>
    <property type="evidence" value="ECO:0007669"/>
    <property type="project" value="TreeGrafter"/>
</dbReference>
<evidence type="ECO:0000256" key="2">
    <source>
        <dbReference type="ARBA" id="ARBA00022801"/>
    </source>
</evidence>
<dbReference type="InterPro" id="IPR050248">
    <property type="entry name" value="Polysacc_deacetylase_ArnD"/>
</dbReference>
<organism evidence="4 5">
    <name type="scientific">Peribacillus simplex</name>
    <dbReference type="NCBI Taxonomy" id="1478"/>
    <lineage>
        <taxon>Bacteria</taxon>
        <taxon>Bacillati</taxon>
        <taxon>Bacillota</taxon>
        <taxon>Bacilli</taxon>
        <taxon>Bacillales</taxon>
        <taxon>Bacillaceae</taxon>
        <taxon>Peribacillus</taxon>
    </lineage>
</organism>
<dbReference type="GO" id="GO:0016810">
    <property type="term" value="F:hydrolase activity, acting on carbon-nitrogen (but not peptide) bonds"/>
    <property type="evidence" value="ECO:0007669"/>
    <property type="project" value="InterPro"/>
</dbReference>
<dbReference type="GO" id="GO:0005975">
    <property type="term" value="P:carbohydrate metabolic process"/>
    <property type="evidence" value="ECO:0007669"/>
    <property type="project" value="InterPro"/>
</dbReference>
<evidence type="ECO:0000256" key="1">
    <source>
        <dbReference type="ARBA" id="ARBA00022723"/>
    </source>
</evidence>
<dbReference type="Gene3D" id="3.20.20.370">
    <property type="entry name" value="Glycoside hydrolase/deacetylase"/>
    <property type="match status" value="1"/>
</dbReference>
<comment type="caution">
    <text evidence="4">The sequence shown here is derived from an EMBL/GenBank/DDBJ whole genome shotgun (WGS) entry which is preliminary data.</text>
</comment>
<sequence>MMMTFSVFFLLFFCKANHIDALTSSRAVYEKTGNVIWDGKTNEKIVAITFDDGPHPSYTPQILDILAKYNAKATFFVSGNKVKSNPGILKREIKEGHEIANHTYHHYYDKNMTAELLSSELDKTDKVIWDIAKYKPTLYRPVGGLHNDIIINTAVKKGFKVVLWSWHQDPQDWKRPAPNKISSHIIHSLRAGDIILLHDWSDRPQTVMALEPTLDYLYKNGYKCVTVSDLLFRSSQSSPGFFQTFPVE</sequence>
<gene>
    <name evidence="4" type="ORF">AS888_17305</name>
</gene>
<feature type="domain" description="NodB homology" evidence="3">
    <location>
        <begin position="44"/>
        <end position="225"/>
    </location>
</feature>
<dbReference type="SUPFAM" id="SSF88713">
    <property type="entry name" value="Glycoside hydrolase/deacetylase"/>
    <property type="match status" value="1"/>
</dbReference>
<name>A0A109N0Z8_9BACI</name>
<dbReference type="InterPro" id="IPR002509">
    <property type="entry name" value="NODB_dom"/>
</dbReference>
<reference evidence="4 5" key="1">
    <citation type="submission" date="2015-11" db="EMBL/GenBank/DDBJ databases">
        <title>Genome Sequence of Bacillus simplex strain VanAntwerpen2.</title>
        <authorList>
            <person name="Couger M.B."/>
        </authorList>
    </citation>
    <scope>NUCLEOTIDE SEQUENCE [LARGE SCALE GENOMIC DNA]</scope>
    <source>
        <strain evidence="4 5">VanAntwerpen02</strain>
    </source>
</reference>
<keyword evidence="1" id="KW-0479">Metal-binding</keyword>
<dbReference type="PANTHER" id="PTHR10587">
    <property type="entry name" value="GLYCOSYL TRANSFERASE-RELATED"/>
    <property type="match status" value="1"/>
</dbReference>
<accession>A0A109N0Z8</accession>
<keyword evidence="2" id="KW-0378">Hydrolase</keyword>
<dbReference type="Pfam" id="PF01522">
    <property type="entry name" value="Polysacc_deac_1"/>
    <property type="match status" value="1"/>
</dbReference>
<dbReference type="EMBL" id="LNNH01000012">
    <property type="protein sequence ID" value="KWW21498.1"/>
    <property type="molecule type" value="Genomic_DNA"/>
</dbReference>